<dbReference type="GO" id="GO:0006352">
    <property type="term" value="P:DNA-templated transcription initiation"/>
    <property type="evidence" value="ECO:0007669"/>
    <property type="project" value="InterPro"/>
</dbReference>
<dbReference type="PANTHER" id="PTHR43133:SF51">
    <property type="entry name" value="RNA POLYMERASE SIGMA FACTOR"/>
    <property type="match status" value="1"/>
</dbReference>
<feature type="domain" description="RNA polymerase sigma factor 70 region 4 type 2" evidence="6">
    <location>
        <begin position="127"/>
        <end position="179"/>
    </location>
</feature>
<evidence type="ECO:0000313" key="7">
    <source>
        <dbReference type="EMBL" id="RCX16524.1"/>
    </source>
</evidence>
<dbReference type="GO" id="GO:0003677">
    <property type="term" value="F:DNA binding"/>
    <property type="evidence" value="ECO:0007669"/>
    <property type="project" value="InterPro"/>
</dbReference>
<dbReference type="InterPro" id="IPR013325">
    <property type="entry name" value="RNA_pol_sigma_r2"/>
</dbReference>
<dbReference type="InterPro" id="IPR007627">
    <property type="entry name" value="RNA_pol_sigma70_r2"/>
</dbReference>
<dbReference type="Pfam" id="PF08281">
    <property type="entry name" value="Sigma70_r4_2"/>
    <property type="match status" value="1"/>
</dbReference>
<feature type="domain" description="RNA polymerase sigma-70 region 2" evidence="5">
    <location>
        <begin position="21"/>
        <end position="87"/>
    </location>
</feature>
<keyword evidence="8" id="KW-1185">Reference proteome</keyword>
<evidence type="ECO:0000259" key="6">
    <source>
        <dbReference type="Pfam" id="PF08281"/>
    </source>
</evidence>
<dbReference type="Pfam" id="PF04542">
    <property type="entry name" value="Sigma70_r2"/>
    <property type="match status" value="1"/>
</dbReference>
<dbReference type="NCBIfam" id="TIGR02937">
    <property type="entry name" value="sigma70-ECF"/>
    <property type="match status" value="1"/>
</dbReference>
<dbReference type="InterPro" id="IPR013249">
    <property type="entry name" value="RNA_pol_sigma70_r4_t2"/>
</dbReference>
<dbReference type="Proteomes" id="UP000253034">
    <property type="component" value="Unassembled WGS sequence"/>
</dbReference>
<dbReference type="PANTHER" id="PTHR43133">
    <property type="entry name" value="RNA POLYMERASE ECF-TYPE SIGMA FACTO"/>
    <property type="match status" value="1"/>
</dbReference>
<proteinExistence type="inferred from homology"/>
<evidence type="ECO:0000313" key="8">
    <source>
        <dbReference type="Proteomes" id="UP000253034"/>
    </source>
</evidence>
<dbReference type="EMBL" id="QPJT01000010">
    <property type="protein sequence ID" value="RCX16524.1"/>
    <property type="molecule type" value="Genomic_DNA"/>
</dbReference>
<name>A0A369BA12_9FIRM</name>
<comment type="similarity">
    <text evidence="1">Belongs to the sigma-70 factor family. ECF subfamily.</text>
</comment>
<evidence type="ECO:0000256" key="1">
    <source>
        <dbReference type="ARBA" id="ARBA00010641"/>
    </source>
</evidence>
<dbReference type="InterPro" id="IPR014284">
    <property type="entry name" value="RNA_pol_sigma-70_dom"/>
</dbReference>
<dbReference type="SUPFAM" id="SSF88659">
    <property type="entry name" value="Sigma3 and sigma4 domains of RNA polymerase sigma factors"/>
    <property type="match status" value="1"/>
</dbReference>
<evidence type="ECO:0000256" key="2">
    <source>
        <dbReference type="ARBA" id="ARBA00023015"/>
    </source>
</evidence>
<keyword evidence="2" id="KW-0805">Transcription regulation</keyword>
<dbReference type="GO" id="GO:0016987">
    <property type="term" value="F:sigma factor activity"/>
    <property type="evidence" value="ECO:0007669"/>
    <property type="project" value="UniProtKB-KW"/>
</dbReference>
<dbReference type="InterPro" id="IPR036388">
    <property type="entry name" value="WH-like_DNA-bd_sf"/>
</dbReference>
<protein>
    <submittedName>
        <fullName evidence="7">RNA polymerase RpoE-like sigma-24 subunit</fullName>
    </submittedName>
</protein>
<gene>
    <name evidence="7" type="ORF">DFR58_11017</name>
</gene>
<dbReference type="CDD" id="cd06171">
    <property type="entry name" value="Sigma70_r4"/>
    <property type="match status" value="1"/>
</dbReference>
<dbReference type="Gene3D" id="1.10.10.10">
    <property type="entry name" value="Winged helix-like DNA-binding domain superfamily/Winged helix DNA-binding domain"/>
    <property type="match status" value="1"/>
</dbReference>
<keyword evidence="4" id="KW-0804">Transcription</keyword>
<evidence type="ECO:0000256" key="4">
    <source>
        <dbReference type="ARBA" id="ARBA00023163"/>
    </source>
</evidence>
<comment type="caution">
    <text evidence="7">The sequence shown here is derived from an EMBL/GenBank/DDBJ whole genome shotgun (WGS) entry which is preliminary data.</text>
</comment>
<dbReference type="InterPro" id="IPR039425">
    <property type="entry name" value="RNA_pol_sigma-70-like"/>
</dbReference>
<dbReference type="SUPFAM" id="SSF88946">
    <property type="entry name" value="Sigma2 domain of RNA polymerase sigma factors"/>
    <property type="match status" value="1"/>
</dbReference>
<organism evidence="7 8">
    <name type="scientific">Anaerobacterium chartisolvens</name>
    <dbReference type="NCBI Taxonomy" id="1297424"/>
    <lineage>
        <taxon>Bacteria</taxon>
        <taxon>Bacillati</taxon>
        <taxon>Bacillota</taxon>
        <taxon>Clostridia</taxon>
        <taxon>Eubacteriales</taxon>
        <taxon>Oscillospiraceae</taxon>
        <taxon>Anaerobacterium</taxon>
    </lineage>
</organism>
<sequence>MNEGLLLEKAKKGDVEAFEQLIAGYQKRVFNIALKMIGNPEDASELAQETFIRVFKSIGKFKEESLFSTWIYRIATNICLDELRKRKGKKEISLDEDIKLENGEVSRQIEDTGPSPEAVAERNELRRKVNDAIGLLTEEHRLVIIMRDIQGFSYEEIAKITGCPEGTVKSRINRARQSLKQLLKDRVELLNEEYVK</sequence>
<reference evidence="7 8" key="1">
    <citation type="submission" date="2018-07" db="EMBL/GenBank/DDBJ databases">
        <title>Genomic Encyclopedia of Type Strains, Phase IV (KMG-IV): sequencing the most valuable type-strain genomes for metagenomic binning, comparative biology and taxonomic classification.</title>
        <authorList>
            <person name="Goeker M."/>
        </authorList>
    </citation>
    <scope>NUCLEOTIDE SEQUENCE [LARGE SCALE GENOMIC DNA]</scope>
    <source>
        <strain evidence="7 8">DSM 27016</strain>
    </source>
</reference>
<keyword evidence="3" id="KW-0731">Sigma factor</keyword>
<dbReference type="RefSeq" id="WP_114297690.1">
    <property type="nucleotide sequence ID" value="NZ_QPJT01000010.1"/>
</dbReference>
<evidence type="ECO:0000259" key="5">
    <source>
        <dbReference type="Pfam" id="PF04542"/>
    </source>
</evidence>
<dbReference type="Gene3D" id="1.10.1740.10">
    <property type="match status" value="1"/>
</dbReference>
<dbReference type="OrthoDB" id="9784984at2"/>
<accession>A0A369BA12</accession>
<evidence type="ECO:0000256" key="3">
    <source>
        <dbReference type="ARBA" id="ARBA00023082"/>
    </source>
</evidence>
<dbReference type="AlphaFoldDB" id="A0A369BA12"/>
<dbReference type="InterPro" id="IPR013324">
    <property type="entry name" value="RNA_pol_sigma_r3/r4-like"/>
</dbReference>